<name>A0A5W4PUY7_SALEN</name>
<evidence type="ECO:0008006" key="2">
    <source>
        <dbReference type="Google" id="ProtNLM"/>
    </source>
</evidence>
<organism evidence="1">
    <name type="scientific">Salmonella enteritidis</name>
    <dbReference type="NCBI Taxonomy" id="149539"/>
    <lineage>
        <taxon>Bacteria</taxon>
        <taxon>Pseudomonadati</taxon>
        <taxon>Pseudomonadota</taxon>
        <taxon>Gammaproteobacteria</taxon>
        <taxon>Enterobacterales</taxon>
        <taxon>Enterobacteriaceae</taxon>
        <taxon>Salmonella</taxon>
    </lineage>
</organism>
<dbReference type="AlphaFoldDB" id="A0A5W4PUY7"/>
<sequence>MAVISAKDQLVALFNAANSGLPSPLTAADVTFGAVADYSPADSGDTRNSKLTITATEESANFTGEKELHYTRLNSLNIIGAKAVTADQAKWDTDEEVLAFVNADLIAAGKTEDAFALSELTITREDGSSGEKIITVKVKEGHIKYQPASLAVYTVTQPIVKTDLSTTNGELGGFGGEGHAGMQQSN</sequence>
<comment type="caution">
    <text evidence="1">The sequence shown here is derived from an EMBL/GenBank/DDBJ whole genome shotgun (WGS) entry which is preliminary data.</text>
</comment>
<dbReference type="Pfam" id="PF25613">
    <property type="entry name" value="DUF7941"/>
    <property type="match status" value="1"/>
</dbReference>
<dbReference type="EMBL" id="AAHJPS010000001">
    <property type="protein sequence ID" value="EBW9188211.1"/>
    <property type="molecule type" value="Genomic_DNA"/>
</dbReference>
<proteinExistence type="predicted"/>
<evidence type="ECO:0000313" key="1">
    <source>
        <dbReference type="EMBL" id="EBW9188211.1"/>
    </source>
</evidence>
<dbReference type="InterPro" id="IPR057701">
    <property type="entry name" value="DUF7941"/>
</dbReference>
<accession>A0A5W4PUY7</accession>
<reference evidence="1" key="1">
    <citation type="submission" date="2018-08" db="EMBL/GenBank/DDBJ databases">
        <authorList>
            <person name="Ashton P.M."/>
            <person name="Dallman T."/>
            <person name="Nair S."/>
            <person name="De Pinna E."/>
            <person name="Peters T."/>
            <person name="Grant K."/>
        </authorList>
    </citation>
    <scope>NUCLEOTIDE SEQUENCE</scope>
    <source>
        <strain evidence="1">126847</strain>
    </source>
</reference>
<gene>
    <name evidence="1" type="ORF">BZT14_00865</name>
</gene>
<protein>
    <recommendedName>
        <fullName evidence="2">Phage tail protein</fullName>
    </recommendedName>
</protein>